<keyword evidence="5" id="KW-0507">mRNA processing</keyword>
<dbReference type="SMART" id="SM00543">
    <property type="entry name" value="MIF4G"/>
    <property type="match status" value="1"/>
</dbReference>
<evidence type="ECO:0000256" key="2">
    <source>
        <dbReference type="ARBA" id="ARBA00007413"/>
    </source>
</evidence>
<dbReference type="InterPro" id="IPR003890">
    <property type="entry name" value="MIF4G-like_typ-3"/>
</dbReference>
<comment type="similarity">
    <text evidence="2">Belongs to the NCBP1 family.</text>
</comment>
<dbReference type="Proteomes" id="UP000708208">
    <property type="component" value="Unassembled WGS sequence"/>
</dbReference>
<feature type="domain" description="MIF4G" evidence="12">
    <location>
        <begin position="39"/>
        <end position="251"/>
    </location>
</feature>
<dbReference type="GO" id="GO:0006370">
    <property type="term" value="P:7-methylguanosine mRNA capping"/>
    <property type="evidence" value="ECO:0007669"/>
    <property type="project" value="UniProtKB-KW"/>
</dbReference>
<dbReference type="GO" id="GO:0006406">
    <property type="term" value="P:mRNA export from nucleus"/>
    <property type="evidence" value="ECO:0007669"/>
    <property type="project" value="InterPro"/>
</dbReference>
<keyword evidence="7" id="KW-0943">RNA-mediated gene silencing</keyword>
<reference evidence="13" key="1">
    <citation type="submission" date="2021-06" db="EMBL/GenBank/DDBJ databases">
        <authorList>
            <person name="Hodson N. C."/>
            <person name="Mongue J. A."/>
            <person name="Jaron S. K."/>
        </authorList>
    </citation>
    <scope>NUCLEOTIDE SEQUENCE</scope>
</reference>
<evidence type="ECO:0000256" key="5">
    <source>
        <dbReference type="ARBA" id="ARBA00022664"/>
    </source>
</evidence>
<comment type="caution">
    <text evidence="13">The sequence shown here is derived from an EMBL/GenBank/DDBJ whole genome shotgun (WGS) entry which is preliminary data.</text>
</comment>
<dbReference type="GO" id="GO:0005846">
    <property type="term" value="C:nuclear cap binding complex"/>
    <property type="evidence" value="ECO:0007669"/>
    <property type="project" value="InterPro"/>
</dbReference>
<proteinExistence type="inferred from homology"/>
<keyword evidence="9" id="KW-0539">Nucleus</keyword>
<dbReference type="GO" id="GO:0003729">
    <property type="term" value="F:mRNA binding"/>
    <property type="evidence" value="ECO:0007669"/>
    <property type="project" value="TreeGrafter"/>
</dbReference>
<dbReference type="FunFam" id="1.25.40.180:FF:000010">
    <property type="entry name" value="Nuclear cap-binding protein subunit 1"/>
    <property type="match status" value="1"/>
</dbReference>
<sequence length="512" mass="59379">MNRGKRRQYDDDEQGGGGGGRYFAKRQRTTYSQNTKKDEDPIKSVILEAGERSKTSLESSIESVAKMLDGDLAQQKAKILQTLVEVVTTLPEKCSIYATLVGLLNAKNYGFGGEFVESVVKSFKEFLRNGNWTFAQYTLRFISDLVNCHVVSATSLLQLYDTFMEGALDPNVPQVRRDWLVYAILNSLPWVGRELFDKKEQTVERLMITIDNYMKKRNRAHHNLLRVWNSDDPNPQEEFLDCLWAQIENLKMNGWIEKHINRPYISFDSVLCEALQHNLQQILLPPHHENMRYPMPRVIFRMFDYADCGEGPVLPGAHSIERYLIEQELTEIIRKYHKERRDCAAALLDYEHNNKIPLEYMIVEVIFGQLFNLPLPEYLDIFYGSLLIELCKRQAGVIPQILAQTVELLYERIDSMNVSCIDRFATWFAYHLSNFQFRWGWSDWGSAVNMDPDHPKPKFISEVLLKSIRLSYYERVTEMFPQSMGALLPPPAMPQYKYNGDTGEFAFLSLSI</sequence>
<accession>A0A8J2JIU6</accession>
<evidence type="ECO:0000313" key="14">
    <source>
        <dbReference type="Proteomes" id="UP000708208"/>
    </source>
</evidence>
<dbReference type="Pfam" id="PF09088">
    <property type="entry name" value="MIF4G_like"/>
    <property type="match status" value="1"/>
</dbReference>
<evidence type="ECO:0000256" key="8">
    <source>
        <dbReference type="ARBA" id="ARBA00023187"/>
    </source>
</evidence>
<dbReference type="InterPro" id="IPR015172">
    <property type="entry name" value="MIF4G-like_typ-1"/>
</dbReference>
<comment type="subunit">
    <text evidence="3">Component of the nuclear cap-binding complex (CBC), a heterodimer composed of Cbp80 and Cbp20 that interacts with m7GpppG-capped RNA.</text>
</comment>
<dbReference type="AlphaFoldDB" id="A0A8J2JIU6"/>
<dbReference type="FunFam" id="1.25.40.180:FF:000041">
    <property type="entry name" value="Nuclear cap-binding protein subunit 1"/>
    <property type="match status" value="1"/>
</dbReference>
<keyword evidence="6" id="KW-0506">mRNA capping</keyword>
<evidence type="ECO:0000256" key="9">
    <source>
        <dbReference type="ARBA" id="ARBA00023242"/>
    </source>
</evidence>
<dbReference type="OrthoDB" id="10252707at2759"/>
<dbReference type="EMBL" id="CAJVCH010049292">
    <property type="protein sequence ID" value="CAG7717875.1"/>
    <property type="molecule type" value="Genomic_DNA"/>
</dbReference>
<evidence type="ECO:0000259" key="12">
    <source>
        <dbReference type="SMART" id="SM00543"/>
    </source>
</evidence>
<dbReference type="InterPro" id="IPR027159">
    <property type="entry name" value="CBP80"/>
</dbReference>
<keyword evidence="8" id="KW-0508">mRNA splicing</keyword>
<evidence type="ECO:0000256" key="6">
    <source>
        <dbReference type="ARBA" id="ARBA00023042"/>
    </source>
</evidence>
<organism evidence="13 14">
    <name type="scientific">Allacma fusca</name>
    <dbReference type="NCBI Taxonomy" id="39272"/>
    <lineage>
        <taxon>Eukaryota</taxon>
        <taxon>Metazoa</taxon>
        <taxon>Ecdysozoa</taxon>
        <taxon>Arthropoda</taxon>
        <taxon>Hexapoda</taxon>
        <taxon>Collembola</taxon>
        <taxon>Symphypleona</taxon>
        <taxon>Sminthuridae</taxon>
        <taxon>Allacma</taxon>
    </lineage>
</organism>
<comment type="subcellular location">
    <subcellularLocation>
        <location evidence="1">Nucleus</location>
    </subcellularLocation>
</comment>
<feature type="region of interest" description="Disordered" evidence="11">
    <location>
        <begin position="1"/>
        <end position="37"/>
    </location>
</feature>
<evidence type="ECO:0000256" key="3">
    <source>
        <dbReference type="ARBA" id="ARBA00011361"/>
    </source>
</evidence>
<evidence type="ECO:0000256" key="7">
    <source>
        <dbReference type="ARBA" id="ARBA00023158"/>
    </source>
</evidence>
<dbReference type="GO" id="GO:0031053">
    <property type="term" value="P:primary miRNA processing"/>
    <property type="evidence" value="ECO:0007669"/>
    <property type="project" value="UniProtKB-ARBA"/>
</dbReference>
<dbReference type="PANTHER" id="PTHR12412:SF2">
    <property type="entry name" value="NUCLEAR CAP-BINDING PROTEIN SUBUNIT 1"/>
    <property type="match status" value="1"/>
</dbReference>
<dbReference type="GO" id="GO:0005634">
    <property type="term" value="C:nucleus"/>
    <property type="evidence" value="ECO:0007669"/>
    <property type="project" value="UniProtKB-SubCell"/>
</dbReference>
<dbReference type="PANTHER" id="PTHR12412">
    <property type="entry name" value="CAP BINDING PROTEIN"/>
    <property type="match status" value="1"/>
</dbReference>
<evidence type="ECO:0000256" key="10">
    <source>
        <dbReference type="ARBA" id="ARBA00030965"/>
    </source>
</evidence>
<evidence type="ECO:0000256" key="4">
    <source>
        <dbReference type="ARBA" id="ARBA00019879"/>
    </source>
</evidence>
<dbReference type="GO" id="GO:0000184">
    <property type="term" value="P:nuclear-transcribed mRNA catabolic process, nonsense-mediated decay"/>
    <property type="evidence" value="ECO:0007669"/>
    <property type="project" value="TreeGrafter"/>
</dbReference>
<evidence type="ECO:0000256" key="1">
    <source>
        <dbReference type="ARBA" id="ARBA00004123"/>
    </source>
</evidence>
<name>A0A8J2JIU6_9HEXA</name>
<evidence type="ECO:0000256" key="11">
    <source>
        <dbReference type="SAM" id="MobiDB-lite"/>
    </source>
</evidence>
<dbReference type="GO" id="GO:0000339">
    <property type="term" value="F:RNA cap binding"/>
    <property type="evidence" value="ECO:0007669"/>
    <property type="project" value="InterPro"/>
</dbReference>
<keyword evidence="14" id="KW-1185">Reference proteome</keyword>
<gene>
    <name evidence="13" type="ORF">AFUS01_LOCUS7309</name>
</gene>
<evidence type="ECO:0000313" key="13">
    <source>
        <dbReference type="EMBL" id="CAG7717875.1"/>
    </source>
</evidence>
<protein>
    <recommendedName>
        <fullName evidence="4">Nuclear cap-binding protein subunit 1</fullName>
    </recommendedName>
    <alternativeName>
        <fullName evidence="10">80 kDa nuclear cap-binding protein</fullName>
    </alternativeName>
</protein>
<dbReference type="GO" id="GO:0008380">
    <property type="term" value="P:RNA splicing"/>
    <property type="evidence" value="ECO:0007669"/>
    <property type="project" value="UniProtKB-KW"/>
</dbReference>
<dbReference type="Pfam" id="PF02854">
    <property type="entry name" value="MIF4G"/>
    <property type="match status" value="1"/>
</dbReference>